<accession>A0A7W7IIE7</accession>
<dbReference type="RefSeq" id="WP_184888298.1">
    <property type="nucleotide sequence ID" value="NZ_BAAAHD010000080.1"/>
</dbReference>
<dbReference type="Proteomes" id="UP001501427">
    <property type="component" value="Unassembled WGS sequence"/>
</dbReference>
<reference evidence="3" key="3">
    <citation type="submission" date="2023-12" db="EMBL/GenBank/DDBJ databases">
        <authorList>
            <person name="Sun Q."/>
            <person name="Inoue M."/>
        </authorList>
    </citation>
    <scope>NUCLEOTIDE SEQUENCE</scope>
    <source>
        <strain evidence="3">JCM 10667</strain>
    </source>
</reference>
<keyword evidence="1" id="KW-0175">Coiled coil</keyword>
<dbReference type="Proteomes" id="UP000549343">
    <property type="component" value="Unassembled WGS sequence"/>
</dbReference>
<organism evidence="4 5">
    <name type="scientific">Actinomadura livida</name>
    <dbReference type="NCBI Taxonomy" id="79909"/>
    <lineage>
        <taxon>Bacteria</taxon>
        <taxon>Bacillati</taxon>
        <taxon>Actinomycetota</taxon>
        <taxon>Actinomycetes</taxon>
        <taxon>Streptosporangiales</taxon>
        <taxon>Thermomonosporaceae</taxon>
        <taxon>Actinomadura</taxon>
    </lineage>
</organism>
<dbReference type="CDD" id="cd00093">
    <property type="entry name" value="HTH_XRE"/>
    <property type="match status" value="1"/>
</dbReference>
<dbReference type="Pfam" id="PF01381">
    <property type="entry name" value="HTH_3"/>
    <property type="match status" value="1"/>
</dbReference>
<name>A0A7W7IIE7_9ACTN</name>
<sequence>MSNWEAVAKVVNDRMQDRGITQRELAEVSGVSPATLRQIQQGVPRQRSRATLAAISRALGFPEDHLRQISLRGRATPDRPDVDRPALDDLREELANLRQRVEHIESRLPEAASE</sequence>
<dbReference type="GO" id="GO:0003677">
    <property type="term" value="F:DNA binding"/>
    <property type="evidence" value="ECO:0007669"/>
    <property type="project" value="InterPro"/>
</dbReference>
<gene>
    <name evidence="4" type="ORF">F4557_006102</name>
    <name evidence="3" type="ORF">GCM10009546_66230</name>
</gene>
<dbReference type="Gene3D" id="1.10.260.40">
    <property type="entry name" value="lambda repressor-like DNA-binding domains"/>
    <property type="match status" value="1"/>
</dbReference>
<evidence type="ECO:0000256" key="1">
    <source>
        <dbReference type="SAM" id="Coils"/>
    </source>
</evidence>
<dbReference type="SUPFAM" id="SSF47413">
    <property type="entry name" value="lambda repressor-like DNA-binding domains"/>
    <property type="match status" value="1"/>
</dbReference>
<protein>
    <submittedName>
        <fullName evidence="4">Transcriptional regulator with XRE-family HTH domain</fullName>
    </submittedName>
</protein>
<evidence type="ECO:0000313" key="4">
    <source>
        <dbReference type="EMBL" id="MBB4777684.1"/>
    </source>
</evidence>
<dbReference type="PROSITE" id="PS50943">
    <property type="entry name" value="HTH_CROC1"/>
    <property type="match status" value="1"/>
</dbReference>
<evidence type="ECO:0000313" key="6">
    <source>
        <dbReference type="Proteomes" id="UP001501427"/>
    </source>
</evidence>
<dbReference type="EMBL" id="BAAAHD010000080">
    <property type="protein sequence ID" value="GAA0594769.1"/>
    <property type="molecule type" value="Genomic_DNA"/>
</dbReference>
<dbReference type="EMBL" id="JACHMV010000001">
    <property type="protein sequence ID" value="MBB4777684.1"/>
    <property type="molecule type" value="Genomic_DNA"/>
</dbReference>
<feature type="domain" description="HTH cro/C1-type" evidence="2">
    <location>
        <begin position="11"/>
        <end position="66"/>
    </location>
</feature>
<dbReference type="InterPro" id="IPR001387">
    <property type="entry name" value="Cro/C1-type_HTH"/>
</dbReference>
<dbReference type="AlphaFoldDB" id="A0A7W7IIE7"/>
<reference evidence="3 6" key="1">
    <citation type="journal article" date="2019" name="Int. J. Syst. Evol. Microbiol.">
        <title>The Global Catalogue of Microorganisms (GCM) 10K type strain sequencing project: providing services to taxonomists for standard genome sequencing and annotation.</title>
        <authorList>
            <consortium name="The Broad Institute Genomics Platform"/>
            <consortium name="The Broad Institute Genome Sequencing Center for Infectious Disease"/>
            <person name="Wu L."/>
            <person name="Ma J."/>
        </authorList>
    </citation>
    <scope>NUCLEOTIDE SEQUENCE [LARGE SCALE GENOMIC DNA]</scope>
    <source>
        <strain evidence="3 6">JCM 10667</strain>
    </source>
</reference>
<evidence type="ECO:0000259" key="2">
    <source>
        <dbReference type="PROSITE" id="PS50943"/>
    </source>
</evidence>
<dbReference type="SMART" id="SM00530">
    <property type="entry name" value="HTH_XRE"/>
    <property type="match status" value="1"/>
</dbReference>
<evidence type="ECO:0000313" key="3">
    <source>
        <dbReference type="EMBL" id="GAA0594769.1"/>
    </source>
</evidence>
<reference evidence="4 5" key="2">
    <citation type="submission" date="2020-08" db="EMBL/GenBank/DDBJ databases">
        <title>Sequencing the genomes of 1000 actinobacteria strains.</title>
        <authorList>
            <person name="Klenk H.-P."/>
        </authorList>
    </citation>
    <scope>NUCLEOTIDE SEQUENCE [LARGE SCALE GENOMIC DNA]</scope>
    <source>
        <strain evidence="4 5">DSM 44772</strain>
    </source>
</reference>
<proteinExistence type="predicted"/>
<feature type="coiled-coil region" evidence="1">
    <location>
        <begin position="87"/>
        <end position="114"/>
    </location>
</feature>
<evidence type="ECO:0000313" key="5">
    <source>
        <dbReference type="Proteomes" id="UP000549343"/>
    </source>
</evidence>
<keyword evidence="6" id="KW-1185">Reference proteome</keyword>
<comment type="caution">
    <text evidence="4">The sequence shown here is derived from an EMBL/GenBank/DDBJ whole genome shotgun (WGS) entry which is preliminary data.</text>
</comment>
<dbReference type="InterPro" id="IPR010982">
    <property type="entry name" value="Lambda_DNA-bd_dom_sf"/>
</dbReference>